<dbReference type="SUPFAM" id="SSF159888">
    <property type="entry name" value="YdhG-like"/>
    <property type="match status" value="1"/>
</dbReference>
<protein>
    <submittedName>
        <fullName evidence="2">DUF1801 domain-containing protein</fullName>
    </submittedName>
</protein>
<dbReference type="RefSeq" id="WP_258421475.1">
    <property type="nucleotide sequence ID" value="NZ_JANSUY010000001.1"/>
</dbReference>
<dbReference type="AlphaFoldDB" id="A0A9X2P4R8"/>
<accession>A0A9X2P4R8</accession>
<dbReference type="Proteomes" id="UP001142175">
    <property type="component" value="Unassembled WGS sequence"/>
</dbReference>
<dbReference type="Gene3D" id="3.90.1150.200">
    <property type="match status" value="1"/>
</dbReference>
<evidence type="ECO:0000313" key="2">
    <source>
        <dbReference type="EMBL" id="MCR9013575.1"/>
    </source>
</evidence>
<dbReference type="Pfam" id="PF08818">
    <property type="entry name" value="DUF1801"/>
    <property type="match status" value="1"/>
</dbReference>
<evidence type="ECO:0000259" key="1">
    <source>
        <dbReference type="Pfam" id="PF08818"/>
    </source>
</evidence>
<reference evidence="2" key="1">
    <citation type="submission" date="2022-08" db="EMBL/GenBank/DDBJ databases">
        <authorList>
            <person name="Zhang D."/>
        </authorList>
    </citation>
    <scope>NUCLEOTIDE SEQUENCE</scope>
    <source>
        <strain evidence="2">XJ19-11</strain>
    </source>
</reference>
<dbReference type="InterPro" id="IPR014922">
    <property type="entry name" value="YdhG-like"/>
</dbReference>
<proteinExistence type="predicted"/>
<feature type="domain" description="YdhG-like" evidence="1">
    <location>
        <begin position="20"/>
        <end position="108"/>
    </location>
</feature>
<keyword evidence="3" id="KW-1185">Reference proteome</keyword>
<gene>
    <name evidence="2" type="ORF">NU887_00945</name>
</gene>
<name>A0A9X2P4R8_9BACT</name>
<sequence>MKPAAKDTDAYISEFPEDIQEKLHLIRKTIQQAAPEAVECINYGIPTFKIHGNLVHFAAYKTHFGFYPGASGIAEFKKELESYNTSKGTVQFPLDKPLPLELISDIVIFRLDENIRNAKPTRKKK</sequence>
<organism evidence="2 3">
    <name type="scientific">Aquiflexum gelatinilyticum</name>
    <dbReference type="NCBI Taxonomy" id="2961943"/>
    <lineage>
        <taxon>Bacteria</taxon>
        <taxon>Pseudomonadati</taxon>
        <taxon>Bacteroidota</taxon>
        <taxon>Cytophagia</taxon>
        <taxon>Cytophagales</taxon>
        <taxon>Cyclobacteriaceae</taxon>
        <taxon>Aquiflexum</taxon>
    </lineage>
</organism>
<evidence type="ECO:0000313" key="3">
    <source>
        <dbReference type="Proteomes" id="UP001142175"/>
    </source>
</evidence>
<comment type="caution">
    <text evidence="2">The sequence shown here is derived from an EMBL/GenBank/DDBJ whole genome shotgun (WGS) entry which is preliminary data.</text>
</comment>
<dbReference type="EMBL" id="JANSUY010000001">
    <property type="protein sequence ID" value="MCR9013575.1"/>
    <property type="molecule type" value="Genomic_DNA"/>
</dbReference>